<name>A0A0F9UKC3_9ZZZZ</name>
<gene>
    <name evidence="1" type="ORF">LCGC14_0195430</name>
</gene>
<protein>
    <submittedName>
        <fullName evidence="1">Uncharacterized protein</fullName>
    </submittedName>
</protein>
<organism evidence="1">
    <name type="scientific">marine sediment metagenome</name>
    <dbReference type="NCBI Taxonomy" id="412755"/>
    <lineage>
        <taxon>unclassified sequences</taxon>
        <taxon>metagenomes</taxon>
        <taxon>ecological metagenomes</taxon>
    </lineage>
</organism>
<dbReference type="EMBL" id="LAZR01000084">
    <property type="protein sequence ID" value="KKN93710.1"/>
    <property type="molecule type" value="Genomic_DNA"/>
</dbReference>
<sequence length="111" mass="13002">MAKHHCSSDCVRHYPDNVMDRQTIYQYLVENLDEETIMEEGVEQLTNYYMTHPSIFEQDKISFGVKPLIPDLSKEDIEQLVNKLIDEKVMDASRFGLAIDTTTDFLRTRIE</sequence>
<proteinExistence type="predicted"/>
<comment type="caution">
    <text evidence="1">The sequence shown here is derived from an EMBL/GenBank/DDBJ whole genome shotgun (WGS) entry which is preliminary data.</text>
</comment>
<reference evidence="1" key="1">
    <citation type="journal article" date="2015" name="Nature">
        <title>Complex archaea that bridge the gap between prokaryotes and eukaryotes.</title>
        <authorList>
            <person name="Spang A."/>
            <person name="Saw J.H."/>
            <person name="Jorgensen S.L."/>
            <person name="Zaremba-Niedzwiedzka K."/>
            <person name="Martijn J."/>
            <person name="Lind A.E."/>
            <person name="van Eijk R."/>
            <person name="Schleper C."/>
            <person name="Guy L."/>
            <person name="Ettema T.J."/>
        </authorList>
    </citation>
    <scope>NUCLEOTIDE SEQUENCE</scope>
</reference>
<evidence type="ECO:0000313" key="1">
    <source>
        <dbReference type="EMBL" id="KKN93710.1"/>
    </source>
</evidence>
<dbReference type="AlphaFoldDB" id="A0A0F9UKC3"/>
<accession>A0A0F9UKC3</accession>